<dbReference type="InterPro" id="IPR011051">
    <property type="entry name" value="RmlC_Cupin_sf"/>
</dbReference>
<evidence type="ECO:0000256" key="1">
    <source>
        <dbReference type="ARBA" id="ARBA00023125"/>
    </source>
</evidence>
<dbReference type="AlphaFoldDB" id="A0A642KXL5"/>
<organism evidence="3 4">
    <name type="scientific">Bacteroides fragilis</name>
    <dbReference type="NCBI Taxonomy" id="817"/>
    <lineage>
        <taxon>Bacteria</taxon>
        <taxon>Pseudomonadati</taxon>
        <taxon>Bacteroidota</taxon>
        <taxon>Bacteroidia</taxon>
        <taxon>Bacteroidales</taxon>
        <taxon>Bacteroidaceae</taxon>
        <taxon>Bacteroides</taxon>
    </lineage>
</organism>
<dbReference type="PANTHER" id="PTHR47504:SF5">
    <property type="entry name" value="RIGHT ORIGIN-BINDING PROTEIN"/>
    <property type="match status" value="1"/>
</dbReference>
<dbReference type="InterPro" id="IPR018060">
    <property type="entry name" value="HTH_AraC"/>
</dbReference>
<name>A0A642KXL5_BACFG</name>
<dbReference type="Gene3D" id="2.60.120.10">
    <property type="entry name" value="Jelly Rolls"/>
    <property type="match status" value="1"/>
</dbReference>
<evidence type="ECO:0000313" key="3">
    <source>
        <dbReference type="EMBL" id="KAA5167937.1"/>
    </source>
</evidence>
<dbReference type="PROSITE" id="PS01124">
    <property type="entry name" value="HTH_ARAC_FAMILY_2"/>
    <property type="match status" value="1"/>
</dbReference>
<dbReference type="SUPFAM" id="SSF51182">
    <property type="entry name" value="RmlC-like cupins"/>
    <property type="match status" value="1"/>
</dbReference>
<dbReference type="PANTHER" id="PTHR47504">
    <property type="entry name" value="RIGHT ORIGIN-BINDING PROTEIN"/>
    <property type="match status" value="1"/>
</dbReference>
<dbReference type="Pfam" id="PF12833">
    <property type="entry name" value="HTH_18"/>
    <property type="match status" value="1"/>
</dbReference>
<dbReference type="GO" id="GO:0043565">
    <property type="term" value="F:sequence-specific DNA binding"/>
    <property type="evidence" value="ECO:0007669"/>
    <property type="project" value="InterPro"/>
</dbReference>
<protein>
    <submittedName>
        <fullName evidence="3">Helix-turn-helix transcriptional regulator</fullName>
    </submittedName>
</protein>
<gene>
    <name evidence="3" type="ORF">F2Z29_22140</name>
</gene>
<evidence type="ECO:0000313" key="4">
    <source>
        <dbReference type="Proteomes" id="UP000436803"/>
    </source>
</evidence>
<comment type="caution">
    <text evidence="3">The sequence shown here is derived from an EMBL/GenBank/DDBJ whole genome shotgun (WGS) entry which is preliminary data.</text>
</comment>
<dbReference type="EMBL" id="VWAW01000028">
    <property type="protein sequence ID" value="KAA5167937.1"/>
    <property type="molecule type" value="Genomic_DNA"/>
</dbReference>
<dbReference type="Gene3D" id="1.10.10.60">
    <property type="entry name" value="Homeodomain-like"/>
    <property type="match status" value="1"/>
</dbReference>
<reference evidence="3 4" key="1">
    <citation type="journal article" date="2019" name="Nat. Med.">
        <title>A library of human gut bacterial isolates paired with longitudinal multiomics data enables mechanistic microbiome research.</title>
        <authorList>
            <person name="Poyet M."/>
            <person name="Groussin M."/>
            <person name="Gibbons S.M."/>
            <person name="Avila-Pacheco J."/>
            <person name="Jiang X."/>
            <person name="Kearney S.M."/>
            <person name="Perrotta A.R."/>
            <person name="Berdy B."/>
            <person name="Zhao S."/>
            <person name="Lieberman T.D."/>
            <person name="Swanson P.K."/>
            <person name="Smith M."/>
            <person name="Roesemann S."/>
            <person name="Alexander J.E."/>
            <person name="Rich S.A."/>
            <person name="Livny J."/>
            <person name="Vlamakis H."/>
            <person name="Clish C."/>
            <person name="Bullock K."/>
            <person name="Deik A."/>
            <person name="Scott J."/>
            <person name="Pierce K.A."/>
            <person name="Xavier R.J."/>
            <person name="Alm E.J."/>
        </authorList>
    </citation>
    <scope>NUCLEOTIDE SEQUENCE [LARGE SCALE GENOMIC DNA]</scope>
    <source>
        <strain evidence="3 4">BIOML-A7</strain>
    </source>
</reference>
<sequence length="290" mass="34062">MQNSNKSTNQNLEICPYYSPDYKAIPQYLEMEAGESLELHSKTTNHLIFILTGDIIIDFNQYINLPISENEMFFLPKNNTFKWKAIAKTTLILTGYNTSVFPCSTIKTKILFKRKNTVKFPCRGIPMKDAIKSLVYQMKSYIDAGINCHHLYILKYKEMYLIFKHFYTYEEIIQIFYSSLGSSPLFVDQVLDNYLKVKSSKELAHLLGYSVRSFEKLFKENFNATPYKWMQDRKVNQILQKLKDPAISLKQIMYEYKFITSSHFNFYCKQHLGGTPMQIRNGDKDNFTSK</sequence>
<dbReference type="Proteomes" id="UP000436803">
    <property type="component" value="Unassembled WGS sequence"/>
</dbReference>
<accession>A0A642KXL5</accession>
<dbReference type="SMART" id="SM00342">
    <property type="entry name" value="HTH_ARAC"/>
    <property type="match status" value="1"/>
</dbReference>
<dbReference type="GO" id="GO:0003700">
    <property type="term" value="F:DNA-binding transcription factor activity"/>
    <property type="evidence" value="ECO:0007669"/>
    <property type="project" value="InterPro"/>
</dbReference>
<dbReference type="InterPro" id="IPR014710">
    <property type="entry name" value="RmlC-like_jellyroll"/>
</dbReference>
<feature type="domain" description="HTH araC/xylS-type" evidence="2">
    <location>
        <begin position="184"/>
        <end position="282"/>
    </location>
</feature>
<evidence type="ECO:0000259" key="2">
    <source>
        <dbReference type="PROSITE" id="PS01124"/>
    </source>
</evidence>
<dbReference type="InterPro" id="IPR050959">
    <property type="entry name" value="MarA-like"/>
</dbReference>
<keyword evidence="1" id="KW-0238">DNA-binding</keyword>
<proteinExistence type="predicted"/>